<organism evidence="14 15">
    <name type="scientific">Acer yangbiense</name>
    <dbReference type="NCBI Taxonomy" id="1000413"/>
    <lineage>
        <taxon>Eukaryota</taxon>
        <taxon>Viridiplantae</taxon>
        <taxon>Streptophyta</taxon>
        <taxon>Embryophyta</taxon>
        <taxon>Tracheophyta</taxon>
        <taxon>Spermatophyta</taxon>
        <taxon>Magnoliopsida</taxon>
        <taxon>eudicotyledons</taxon>
        <taxon>Gunneridae</taxon>
        <taxon>Pentapetalae</taxon>
        <taxon>rosids</taxon>
        <taxon>malvids</taxon>
        <taxon>Sapindales</taxon>
        <taxon>Sapindaceae</taxon>
        <taxon>Hippocastanoideae</taxon>
        <taxon>Acereae</taxon>
        <taxon>Acer</taxon>
    </lineage>
</organism>
<keyword evidence="4 11" id="KW-0812">Transmembrane</keyword>
<accession>A0A5C7I1T6</accession>
<evidence type="ECO:0000256" key="4">
    <source>
        <dbReference type="ARBA" id="ARBA00022692"/>
    </source>
</evidence>
<keyword evidence="5 12" id="KW-0732">Signal</keyword>
<evidence type="ECO:0000256" key="11">
    <source>
        <dbReference type="SAM" id="Phobius"/>
    </source>
</evidence>
<evidence type="ECO:0000256" key="1">
    <source>
        <dbReference type="ARBA" id="ARBA00004479"/>
    </source>
</evidence>
<reference evidence="15" key="1">
    <citation type="journal article" date="2019" name="Gigascience">
        <title>De novo genome assembly of the endangered Acer yangbiense, a plant species with extremely small populations endemic to Yunnan Province, China.</title>
        <authorList>
            <person name="Yang J."/>
            <person name="Wariss H.M."/>
            <person name="Tao L."/>
            <person name="Zhang R."/>
            <person name="Yun Q."/>
            <person name="Hollingsworth P."/>
            <person name="Dao Z."/>
            <person name="Luo G."/>
            <person name="Guo H."/>
            <person name="Ma Y."/>
            <person name="Sun W."/>
        </authorList>
    </citation>
    <scope>NUCLEOTIDE SEQUENCE [LARGE SCALE GENOMIC DNA]</scope>
    <source>
        <strain evidence="15">cv. Malutang</strain>
    </source>
</reference>
<evidence type="ECO:0000256" key="3">
    <source>
        <dbReference type="ARBA" id="ARBA00022679"/>
    </source>
</evidence>
<dbReference type="PANTHER" id="PTHR34590:SF6">
    <property type="entry name" value="RECEPTOR-LIKE KINASE"/>
    <property type="match status" value="1"/>
</dbReference>
<keyword evidence="15" id="KW-1185">Reference proteome</keyword>
<feature type="chain" id="PRO_5022990324" description="Malectin-like domain-containing protein" evidence="12">
    <location>
        <begin position="25"/>
        <end position="470"/>
    </location>
</feature>
<keyword evidence="9 11" id="KW-0472">Membrane</keyword>
<dbReference type="InterPro" id="IPR045272">
    <property type="entry name" value="ANXUR1/2-like"/>
</dbReference>
<dbReference type="InterPro" id="IPR024788">
    <property type="entry name" value="Malectin-like_Carb-bd_dom"/>
</dbReference>
<comment type="caution">
    <text evidence="14">The sequence shown here is derived from an EMBL/GenBank/DDBJ whole genome shotgun (WGS) entry which is preliminary data.</text>
</comment>
<dbReference type="AlphaFoldDB" id="A0A5C7I1T6"/>
<feature type="transmembrane region" description="Helical" evidence="11">
    <location>
        <begin position="413"/>
        <end position="433"/>
    </location>
</feature>
<keyword evidence="10" id="KW-0325">Glycoprotein</keyword>
<dbReference type="GO" id="GO:0016020">
    <property type="term" value="C:membrane"/>
    <property type="evidence" value="ECO:0007669"/>
    <property type="project" value="UniProtKB-SubCell"/>
</dbReference>
<keyword evidence="6" id="KW-0547">Nucleotide-binding</keyword>
<dbReference type="PANTHER" id="PTHR34590">
    <property type="entry name" value="OS03G0124300 PROTEIN-RELATED"/>
    <property type="match status" value="1"/>
</dbReference>
<sequence length="470" mass="52557">METASAKSVFFVLLLSLLSLHVFSLSFSPIDNYLIDCGSTVDATVDNRLFVSDSSCADSSYLLLASSSRSVQLSDRIYDSARFFDRPSRYVFKIRDQGTHMVRLHFHQFNSSKIDFDDAQFHVLVNNYVVLSNFSGGHQMSSPVVKEYLIWVDTEKLVLTFFPTKKSKFAFVNAIEVISAPKDLILDTAQFVNGDKVENFDRLTKQALEVIHRVNVGGVKVTPFNDTVWRTWVPDDQFFRSIDVSRRVYFGGRIKYQDGGASREVGPDNVYGTARVIASANASIPNVNMTWDFPVIDGYKYLIRLHFCDIASISLGLLYFNVYVNENLAYKDLDLSFVTGYALASPFYADFVVDGDHSGVLSVSVGPSNKSIEYAIDGILNGVEIMKMNKSMGILDGELCEGVILKSWPRTNISLWFAFLAAVCVLLSLSVFVTRKKRNEGKNSVAWSKLPMDVSEVNSSHGNQQMSGKL</sequence>
<keyword evidence="2" id="KW-0723">Serine/threonine-protein kinase</keyword>
<evidence type="ECO:0000313" key="15">
    <source>
        <dbReference type="Proteomes" id="UP000323000"/>
    </source>
</evidence>
<dbReference type="EMBL" id="VAHF01000004">
    <property type="protein sequence ID" value="TXG62918.1"/>
    <property type="molecule type" value="Genomic_DNA"/>
</dbReference>
<evidence type="ECO:0000313" key="14">
    <source>
        <dbReference type="EMBL" id="TXG62918.1"/>
    </source>
</evidence>
<evidence type="ECO:0000256" key="8">
    <source>
        <dbReference type="ARBA" id="ARBA00022989"/>
    </source>
</evidence>
<evidence type="ECO:0000256" key="10">
    <source>
        <dbReference type="ARBA" id="ARBA00023180"/>
    </source>
</evidence>
<keyword evidence="7" id="KW-0067">ATP-binding</keyword>
<protein>
    <recommendedName>
        <fullName evidence="13">Malectin-like domain-containing protein</fullName>
    </recommendedName>
</protein>
<name>A0A5C7I1T6_9ROSI</name>
<evidence type="ECO:0000256" key="6">
    <source>
        <dbReference type="ARBA" id="ARBA00022741"/>
    </source>
</evidence>
<dbReference type="FunFam" id="2.60.120.430:FF:000001">
    <property type="entry name" value="Receptor-like protein kinase FERONIA"/>
    <property type="match status" value="1"/>
</dbReference>
<feature type="signal peptide" evidence="12">
    <location>
        <begin position="1"/>
        <end position="24"/>
    </location>
</feature>
<dbReference type="GO" id="GO:0004674">
    <property type="term" value="F:protein serine/threonine kinase activity"/>
    <property type="evidence" value="ECO:0007669"/>
    <property type="project" value="UniProtKB-KW"/>
</dbReference>
<dbReference type="OrthoDB" id="735844at2759"/>
<dbReference type="Gene3D" id="2.60.120.430">
    <property type="entry name" value="Galactose-binding lectin"/>
    <property type="match status" value="2"/>
</dbReference>
<evidence type="ECO:0000259" key="13">
    <source>
        <dbReference type="Pfam" id="PF12819"/>
    </source>
</evidence>
<dbReference type="GO" id="GO:0004714">
    <property type="term" value="F:transmembrane receptor protein tyrosine kinase activity"/>
    <property type="evidence" value="ECO:0007669"/>
    <property type="project" value="InterPro"/>
</dbReference>
<feature type="domain" description="Malectin-like" evidence="13">
    <location>
        <begin position="35"/>
        <end position="387"/>
    </location>
</feature>
<dbReference type="FunFam" id="2.60.120.430:FF:000005">
    <property type="entry name" value="Putative receptor-like protein kinase"/>
    <property type="match status" value="1"/>
</dbReference>
<evidence type="ECO:0000256" key="9">
    <source>
        <dbReference type="ARBA" id="ARBA00023136"/>
    </source>
</evidence>
<comment type="subcellular location">
    <subcellularLocation>
        <location evidence="1">Membrane</location>
        <topology evidence="1">Single-pass type I membrane protein</topology>
    </subcellularLocation>
</comment>
<evidence type="ECO:0000256" key="7">
    <source>
        <dbReference type="ARBA" id="ARBA00022840"/>
    </source>
</evidence>
<evidence type="ECO:0000256" key="2">
    <source>
        <dbReference type="ARBA" id="ARBA00022527"/>
    </source>
</evidence>
<keyword evidence="8 11" id="KW-1133">Transmembrane helix</keyword>
<keyword evidence="2" id="KW-0418">Kinase</keyword>
<keyword evidence="3" id="KW-0808">Transferase</keyword>
<evidence type="ECO:0000256" key="5">
    <source>
        <dbReference type="ARBA" id="ARBA00022729"/>
    </source>
</evidence>
<gene>
    <name evidence="14" type="ORF">EZV62_009912</name>
</gene>
<proteinExistence type="predicted"/>
<dbReference type="Pfam" id="PF12819">
    <property type="entry name" value="Malectin_like"/>
    <property type="match status" value="1"/>
</dbReference>
<dbReference type="Proteomes" id="UP000323000">
    <property type="component" value="Chromosome 4"/>
</dbReference>
<dbReference type="GO" id="GO:0005524">
    <property type="term" value="F:ATP binding"/>
    <property type="evidence" value="ECO:0007669"/>
    <property type="project" value="UniProtKB-KW"/>
</dbReference>
<evidence type="ECO:0000256" key="12">
    <source>
        <dbReference type="SAM" id="SignalP"/>
    </source>
</evidence>